<dbReference type="GO" id="GO:0016020">
    <property type="term" value="C:membrane"/>
    <property type="evidence" value="ECO:0007669"/>
    <property type="project" value="InterPro"/>
</dbReference>
<keyword evidence="2" id="KW-1133">Transmembrane helix</keyword>
<dbReference type="InterPro" id="IPR004151">
    <property type="entry name" value="7TM_GPCR_serpentine_rcpt_Sre"/>
</dbReference>
<keyword evidence="2" id="KW-0472">Membrane</keyword>
<dbReference type="GO" id="GO:0007606">
    <property type="term" value="P:sensory perception of chemical stimulus"/>
    <property type="evidence" value="ECO:0007669"/>
    <property type="project" value="InterPro"/>
</dbReference>
<feature type="transmembrane region" description="Helical" evidence="2">
    <location>
        <begin position="12"/>
        <end position="38"/>
    </location>
</feature>
<dbReference type="PANTHER" id="PTHR47518">
    <property type="entry name" value="SERPENTINE RECEPTOR CLASS EPSILON-13-RELATED"/>
    <property type="match status" value="1"/>
</dbReference>
<protein>
    <submittedName>
        <fullName evidence="4">G protein-coupled receptor</fullName>
    </submittedName>
</protein>
<dbReference type="Proteomes" id="UP000887572">
    <property type="component" value="Unplaced"/>
</dbReference>
<feature type="transmembrane region" description="Helical" evidence="2">
    <location>
        <begin position="126"/>
        <end position="145"/>
    </location>
</feature>
<evidence type="ECO:0000256" key="1">
    <source>
        <dbReference type="ARBA" id="ARBA00006803"/>
    </source>
</evidence>
<dbReference type="PANTHER" id="PTHR47518:SF10">
    <property type="entry name" value="G PROTEIN-COUPLED RECEPTOR-RELATED"/>
    <property type="match status" value="1"/>
</dbReference>
<evidence type="ECO:0000256" key="2">
    <source>
        <dbReference type="SAM" id="Phobius"/>
    </source>
</evidence>
<feature type="transmembrane region" description="Helical" evidence="2">
    <location>
        <begin position="239"/>
        <end position="267"/>
    </location>
</feature>
<organism evidence="3 4">
    <name type="scientific">Globodera rostochiensis</name>
    <name type="common">Golden nematode worm</name>
    <name type="synonym">Heterodera rostochiensis</name>
    <dbReference type="NCBI Taxonomy" id="31243"/>
    <lineage>
        <taxon>Eukaryota</taxon>
        <taxon>Metazoa</taxon>
        <taxon>Ecdysozoa</taxon>
        <taxon>Nematoda</taxon>
        <taxon>Chromadorea</taxon>
        <taxon>Rhabditida</taxon>
        <taxon>Tylenchina</taxon>
        <taxon>Tylenchomorpha</taxon>
        <taxon>Tylenchoidea</taxon>
        <taxon>Heteroderidae</taxon>
        <taxon>Heteroderinae</taxon>
        <taxon>Globodera</taxon>
    </lineage>
</organism>
<accession>A0A914HV19</accession>
<dbReference type="WBParaSite" id="Gr19_v10_g4935.t1">
    <property type="protein sequence ID" value="Gr19_v10_g4935.t1"/>
    <property type="gene ID" value="Gr19_v10_g4935"/>
</dbReference>
<comment type="similarity">
    <text evidence="1">Belongs to the nematode receptor-like protein sre family.</text>
</comment>
<reference evidence="4" key="1">
    <citation type="submission" date="2022-11" db="UniProtKB">
        <authorList>
            <consortium name="WormBaseParasite"/>
        </authorList>
    </citation>
    <scope>IDENTIFICATION</scope>
</reference>
<dbReference type="AlphaFoldDB" id="A0A914HV19"/>
<sequence>MDLDAVLQPVYILTLAVVELLINLVCVPVSAINFLLIVKTSVIHPNLKHILLYQSACILGRGMCRFTACFLKFVLLSPMASEYIEPIGTVYSFFVFNRNSLVHVLIIERVLATIMVKSYERKRKPYFALGWLAVLLSLSLYNSISYRMKELSILLTNVALLSSAAIELYLFALLRKYSARAYRQSLKSAAGHHLSERYQLSENVRIGKQLIPTLVVHPLNIMSSTLTTSWNFFGIAGANYVMVSCATFSSFCSLLIEISIIMCHPFLKRDFDHLMNSFIFRSRISENVAAESVTRIAMTNILSGERLVTGQRQEEHFEMLRELWN</sequence>
<evidence type="ECO:0000313" key="3">
    <source>
        <dbReference type="Proteomes" id="UP000887572"/>
    </source>
</evidence>
<proteinExistence type="inferred from homology"/>
<keyword evidence="2" id="KW-0812">Transmembrane</keyword>
<feature type="transmembrane region" description="Helical" evidence="2">
    <location>
        <begin position="151"/>
        <end position="174"/>
    </location>
</feature>
<dbReference type="InterPro" id="IPR052854">
    <property type="entry name" value="Serpentine_rcpt_epsilon"/>
</dbReference>
<name>A0A914HV19_GLORO</name>
<dbReference type="Pfam" id="PF03125">
    <property type="entry name" value="Sre"/>
    <property type="match status" value="1"/>
</dbReference>
<evidence type="ECO:0000313" key="4">
    <source>
        <dbReference type="WBParaSite" id="Gr19_v10_g4935.t1"/>
    </source>
</evidence>
<keyword evidence="3" id="KW-1185">Reference proteome</keyword>